<dbReference type="PRINTS" id="PR00124">
    <property type="entry name" value="ATPASEC"/>
</dbReference>
<dbReference type="CDD" id="cd18120">
    <property type="entry name" value="ATP-synt_Vo_Ao_c"/>
    <property type="match status" value="1"/>
</dbReference>
<comment type="similarity">
    <text evidence="2">Belongs to the ATPase C chain family.</text>
</comment>
<name>A0A4Q7P4D5_9FIRM</name>
<dbReference type="InterPro" id="IPR035921">
    <property type="entry name" value="F/V-ATP_Csub_sf"/>
</dbReference>
<evidence type="ECO:0000256" key="4">
    <source>
        <dbReference type="ARBA" id="ARBA00022989"/>
    </source>
</evidence>
<dbReference type="SUPFAM" id="SSF81333">
    <property type="entry name" value="F1F0 ATP synthase subunit C"/>
    <property type="match status" value="1"/>
</dbReference>
<dbReference type="GO" id="GO:0015078">
    <property type="term" value="F:proton transmembrane transporter activity"/>
    <property type="evidence" value="ECO:0007669"/>
    <property type="project" value="InterPro"/>
</dbReference>
<gene>
    <name evidence="10" type="ORF">EV209_2140</name>
</gene>
<keyword evidence="3 8" id="KW-0812">Transmembrane</keyword>
<proteinExistence type="inferred from homology"/>
<evidence type="ECO:0000256" key="7">
    <source>
        <dbReference type="ARBA" id="ARBA00032887"/>
    </source>
</evidence>
<evidence type="ECO:0000256" key="6">
    <source>
        <dbReference type="ARBA" id="ARBA00032200"/>
    </source>
</evidence>
<dbReference type="Pfam" id="PF00137">
    <property type="entry name" value="ATP-synt_C"/>
    <property type="match status" value="1"/>
</dbReference>
<protein>
    <recommendedName>
        <fullName evidence="6">ATP synthase F(0) sector subunit c</fullName>
    </recommendedName>
    <alternativeName>
        <fullName evidence="7">F-type ATPase subunit c</fullName>
    </alternativeName>
</protein>
<accession>A0A4Q7P4D5</accession>
<evidence type="ECO:0000256" key="1">
    <source>
        <dbReference type="ARBA" id="ARBA00004141"/>
    </source>
</evidence>
<keyword evidence="4 8" id="KW-1133">Transmembrane helix</keyword>
<feature type="transmembrane region" description="Helical" evidence="8">
    <location>
        <begin position="38"/>
        <end position="60"/>
    </location>
</feature>
<dbReference type="Proteomes" id="UP000292927">
    <property type="component" value="Unassembled WGS sequence"/>
</dbReference>
<sequence>MNLIVKILLFAALILSIVIPFACFLAGERTKRRYRKTVSVNAALFFGTLAVAAITGLATADPVSAAETAAAGSAGLSTGLGYIGAALAVGLSGIGGGIAVASSASAALGAISEDSSILGKSLIFVGLAEGVALYGLIIAFMILGRL</sequence>
<dbReference type="EMBL" id="SGXF01000004">
    <property type="protein sequence ID" value="RZS94300.1"/>
    <property type="molecule type" value="Genomic_DNA"/>
</dbReference>
<dbReference type="AlphaFoldDB" id="A0A4Q7P4D5"/>
<feature type="transmembrane region" description="Helical" evidence="8">
    <location>
        <begin position="80"/>
        <end position="110"/>
    </location>
</feature>
<dbReference type="InterPro" id="IPR002379">
    <property type="entry name" value="ATPase_proteolipid_c-like_dom"/>
</dbReference>
<evidence type="ECO:0000256" key="8">
    <source>
        <dbReference type="SAM" id="Phobius"/>
    </source>
</evidence>
<dbReference type="GO" id="GO:0033177">
    <property type="term" value="C:proton-transporting two-sector ATPase complex, proton-transporting domain"/>
    <property type="evidence" value="ECO:0007669"/>
    <property type="project" value="InterPro"/>
</dbReference>
<evidence type="ECO:0000313" key="11">
    <source>
        <dbReference type="Proteomes" id="UP000292927"/>
    </source>
</evidence>
<keyword evidence="5 8" id="KW-0472">Membrane</keyword>
<dbReference type="Gene3D" id="1.20.120.610">
    <property type="entry name" value="lithium bound rotor ring of v- atpase"/>
    <property type="match status" value="1"/>
</dbReference>
<evidence type="ECO:0000259" key="9">
    <source>
        <dbReference type="Pfam" id="PF00137"/>
    </source>
</evidence>
<dbReference type="InterPro" id="IPR000454">
    <property type="entry name" value="ATP_synth_F0_csu"/>
</dbReference>
<feature type="transmembrane region" description="Helical" evidence="8">
    <location>
        <begin position="122"/>
        <end position="143"/>
    </location>
</feature>
<comment type="caution">
    <text evidence="10">The sequence shown here is derived from an EMBL/GenBank/DDBJ whole genome shotgun (WGS) entry which is preliminary data.</text>
</comment>
<keyword evidence="11" id="KW-1185">Reference proteome</keyword>
<evidence type="ECO:0000256" key="3">
    <source>
        <dbReference type="ARBA" id="ARBA00022692"/>
    </source>
</evidence>
<dbReference type="GO" id="GO:0015986">
    <property type="term" value="P:proton motive force-driven ATP synthesis"/>
    <property type="evidence" value="ECO:0007669"/>
    <property type="project" value="InterPro"/>
</dbReference>
<organism evidence="10 11">
    <name type="scientific">Cuneatibacter caecimuris</name>
    <dbReference type="NCBI Taxonomy" id="1796618"/>
    <lineage>
        <taxon>Bacteria</taxon>
        <taxon>Bacillati</taxon>
        <taxon>Bacillota</taxon>
        <taxon>Clostridia</taxon>
        <taxon>Lachnospirales</taxon>
        <taxon>Lachnospiraceae</taxon>
        <taxon>Cuneatibacter</taxon>
    </lineage>
</organism>
<evidence type="ECO:0000256" key="5">
    <source>
        <dbReference type="ARBA" id="ARBA00023136"/>
    </source>
</evidence>
<comment type="subcellular location">
    <subcellularLocation>
        <location evidence="1">Membrane</location>
        <topology evidence="1">Multi-pass membrane protein</topology>
    </subcellularLocation>
</comment>
<feature type="transmembrane region" description="Helical" evidence="8">
    <location>
        <begin position="6"/>
        <end position="26"/>
    </location>
</feature>
<dbReference type="RefSeq" id="WP_130435419.1">
    <property type="nucleotide sequence ID" value="NZ_SGXF01000004.1"/>
</dbReference>
<evidence type="ECO:0000256" key="2">
    <source>
        <dbReference type="ARBA" id="ARBA00006704"/>
    </source>
</evidence>
<reference evidence="10 11" key="1">
    <citation type="submission" date="2019-02" db="EMBL/GenBank/DDBJ databases">
        <title>Genomic Encyclopedia of Type Strains, Phase IV (KMG-IV): sequencing the most valuable type-strain genomes for metagenomic binning, comparative biology and taxonomic classification.</title>
        <authorList>
            <person name="Goeker M."/>
        </authorList>
    </citation>
    <scope>NUCLEOTIDE SEQUENCE [LARGE SCALE GENOMIC DNA]</scope>
    <source>
        <strain evidence="10 11">DSM 29486</strain>
    </source>
</reference>
<dbReference type="OrthoDB" id="5771683at2"/>
<dbReference type="GO" id="GO:0045259">
    <property type="term" value="C:proton-transporting ATP synthase complex"/>
    <property type="evidence" value="ECO:0007669"/>
    <property type="project" value="InterPro"/>
</dbReference>
<feature type="domain" description="V-ATPase proteolipid subunit C-like" evidence="9">
    <location>
        <begin position="83"/>
        <end position="142"/>
    </location>
</feature>
<evidence type="ECO:0000313" key="10">
    <source>
        <dbReference type="EMBL" id="RZS94300.1"/>
    </source>
</evidence>